<keyword evidence="2" id="KW-1185">Reference proteome</keyword>
<dbReference type="EMBL" id="CM018046">
    <property type="protein sequence ID" value="KAA8525939.1"/>
    <property type="molecule type" value="Genomic_DNA"/>
</dbReference>
<gene>
    <name evidence="1" type="ORF">F0562_007961</name>
</gene>
<dbReference type="AlphaFoldDB" id="A0A5J5A6Q0"/>
<sequence length="68" mass="7575">MGLLYSSVASGRQWQFFCRRYLVLVGCFNSHMLDRSLTVTVANECLCDLHSTKVQGSCMGWPASIVSL</sequence>
<reference evidence="1 2" key="1">
    <citation type="submission" date="2019-09" db="EMBL/GenBank/DDBJ databases">
        <title>A chromosome-level genome assembly of the Chinese tupelo Nyssa sinensis.</title>
        <authorList>
            <person name="Yang X."/>
            <person name="Kang M."/>
            <person name="Yang Y."/>
            <person name="Xiong H."/>
            <person name="Wang M."/>
            <person name="Zhang Z."/>
            <person name="Wang Z."/>
            <person name="Wu H."/>
            <person name="Ma T."/>
            <person name="Liu J."/>
            <person name="Xi Z."/>
        </authorList>
    </citation>
    <scope>NUCLEOTIDE SEQUENCE [LARGE SCALE GENOMIC DNA]</scope>
    <source>
        <strain evidence="1">J267</strain>
        <tissue evidence="1">Leaf</tissue>
    </source>
</reference>
<name>A0A5J5A6Q0_9ASTE</name>
<dbReference type="Proteomes" id="UP000325577">
    <property type="component" value="Linkage Group LG3"/>
</dbReference>
<organism evidence="1 2">
    <name type="scientific">Nyssa sinensis</name>
    <dbReference type="NCBI Taxonomy" id="561372"/>
    <lineage>
        <taxon>Eukaryota</taxon>
        <taxon>Viridiplantae</taxon>
        <taxon>Streptophyta</taxon>
        <taxon>Embryophyta</taxon>
        <taxon>Tracheophyta</taxon>
        <taxon>Spermatophyta</taxon>
        <taxon>Magnoliopsida</taxon>
        <taxon>eudicotyledons</taxon>
        <taxon>Gunneridae</taxon>
        <taxon>Pentapetalae</taxon>
        <taxon>asterids</taxon>
        <taxon>Cornales</taxon>
        <taxon>Nyssaceae</taxon>
        <taxon>Nyssa</taxon>
    </lineage>
</organism>
<evidence type="ECO:0000313" key="1">
    <source>
        <dbReference type="EMBL" id="KAA8525939.1"/>
    </source>
</evidence>
<protein>
    <submittedName>
        <fullName evidence="1">Uncharacterized protein</fullName>
    </submittedName>
</protein>
<proteinExistence type="predicted"/>
<accession>A0A5J5A6Q0</accession>
<evidence type="ECO:0000313" key="2">
    <source>
        <dbReference type="Proteomes" id="UP000325577"/>
    </source>
</evidence>